<keyword evidence="7" id="KW-0675">Receptor</keyword>
<dbReference type="STRING" id="105785.A0A2J7PYW8"/>
<dbReference type="Pfam" id="PF00060">
    <property type="entry name" value="Lig_chan"/>
    <property type="match status" value="1"/>
</dbReference>
<dbReference type="InterPro" id="IPR052192">
    <property type="entry name" value="Insect_Ionotropic_Sensory_Rcpt"/>
</dbReference>
<feature type="domain" description="Ionotropic glutamate receptor C-terminal" evidence="10">
    <location>
        <begin position="306"/>
        <end position="569"/>
    </location>
</feature>
<evidence type="ECO:0000256" key="3">
    <source>
        <dbReference type="ARBA" id="ARBA00022475"/>
    </source>
</evidence>
<dbReference type="EMBL" id="NEVH01020342">
    <property type="protein sequence ID" value="PNF21528.1"/>
    <property type="molecule type" value="Genomic_DNA"/>
</dbReference>
<keyword evidence="8" id="KW-0325">Glycoprotein</keyword>
<evidence type="ECO:0000256" key="8">
    <source>
        <dbReference type="ARBA" id="ARBA00023180"/>
    </source>
</evidence>
<dbReference type="FunCoup" id="A0A2J7PYW8">
    <property type="interactions" value="40"/>
</dbReference>
<reference evidence="11 12" key="1">
    <citation type="submission" date="2017-12" db="EMBL/GenBank/DDBJ databases">
        <title>Hemimetabolous genomes reveal molecular basis of termite eusociality.</title>
        <authorList>
            <person name="Harrison M.C."/>
            <person name="Jongepier E."/>
            <person name="Robertson H.M."/>
            <person name="Arning N."/>
            <person name="Bitard-Feildel T."/>
            <person name="Chao H."/>
            <person name="Childers C.P."/>
            <person name="Dinh H."/>
            <person name="Doddapaneni H."/>
            <person name="Dugan S."/>
            <person name="Gowin J."/>
            <person name="Greiner C."/>
            <person name="Han Y."/>
            <person name="Hu H."/>
            <person name="Hughes D.S.T."/>
            <person name="Huylmans A.-K."/>
            <person name="Kemena C."/>
            <person name="Kremer L.P.M."/>
            <person name="Lee S.L."/>
            <person name="Lopez-Ezquerra A."/>
            <person name="Mallet L."/>
            <person name="Monroy-Kuhn J.M."/>
            <person name="Moser A."/>
            <person name="Murali S.C."/>
            <person name="Muzny D.M."/>
            <person name="Otani S."/>
            <person name="Piulachs M.-D."/>
            <person name="Poelchau M."/>
            <person name="Qu J."/>
            <person name="Schaub F."/>
            <person name="Wada-Katsumata A."/>
            <person name="Worley K.C."/>
            <person name="Xie Q."/>
            <person name="Ylla G."/>
            <person name="Poulsen M."/>
            <person name="Gibbs R.A."/>
            <person name="Schal C."/>
            <person name="Richards S."/>
            <person name="Belles X."/>
            <person name="Korb J."/>
            <person name="Bornberg-Bauer E."/>
        </authorList>
    </citation>
    <scope>NUCLEOTIDE SEQUENCE [LARGE SCALE GENOMIC DNA]</scope>
    <source>
        <tissue evidence="11">Whole body</tissue>
    </source>
</reference>
<keyword evidence="12" id="KW-1185">Reference proteome</keyword>
<comment type="caution">
    <text evidence="11">The sequence shown here is derived from an EMBL/GenBank/DDBJ whole genome shotgun (WGS) entry which is preliminary data.</text>
</comment>
<dbReference type="Gene3D" id="3.40.190.10">
    <property type="entry name" value="Periplasmic binding protein-like II"/>
    <property type="match status" value="1"/>
</dbReference>
<keyword evidence="3" id="KW-1003">Cell membrane</keyword>
<dbReference type="GO" id="GO:0050906">
    <property type="term" value="P:detection of stimulus involved in sensory perception"/>
    <property type="evidence" value="ECO:0007669"/>
    <property type="project" value="UniProtKB-ARBA"/>
</dbReference>
<sequence>MILRDLFELERNLFYIQENYGGKRNQLSQNKYENYILISYYCEYQDVVRDTAQQISRLYETKYLNSRAKFVVVSVNVHGNLNKLASDLFSKLWKWKILNAILVAPVLENGNTAEPDYVPILDVYTWFPYKPPGHCTNIKDAALLDQWVPDERGKSKFLYNISLFPSKIPDDFHGCELRVSTFEFVPFVGRKKTTKNDPNKVIFDEGLEVRLLEHICMKINMSIHFLDLPADGGRWGINLGNGSWTGVTGEIIRSYSDIATGNWWYRCHLLEEAECLTPHSVDQLRWYIPCAKPYPRWMSISRVFKLSLWLAFLSFYVVVSTVMWLVVKLSNNISTEPVENQAYTSLMKCLLNFWAIILEESASNNPPHVAVIRAVFFMWVLYCWALNTVYQTYMTSYLINPGLQHQISSEAELLDSGMTLGIPQTILSLIPSMQDEPHQRYHICQDLTACEDRMAFKGDMAFFFSKYGMGYFAAAKYLDGDSKKLVCQFDEIYSIQLATFPVPRGSQLLETFNKIIMDLLKGGFMEKWWKDLQYSATLDLASNFNLPPGEYIKLTLQHLQSAFYFLFLGCILSIFALVSELFCCRKQNSSHNNMI</sequence>
<dbReference type="GO" id="GO:0015276">
    <property type="term" value="F:ligand-gated monoatomic ion channel activity"/>
    <property type="evidence" value="ECO:0007669"/>
    <property type="project" value="InterPro"/>
</dbReference>
<protein>
    <recommendedName>
        <fullName evidence="10">Ionotropic glutamate receptor C-terminal domain-containing protein</fullName>
    </recommendedName>
</protein>
<evidence type="ECO:0000313" key="11">
    <source>
        <dbReference type="EMBL" id="PNF21528.1"/>
    </source>
</evidence>
<name>A0A2J7PYW8_9NEOP</name>
<gene>
    <name evidence="11" type="ORF">B7P43_G13527</name>
</gene>
<evidence type="ECO:0000256" key="1">
    <source>
        <dbReference type="ARBA" id="ARBA00004651"/>
    </source>
</evidence>
<accession>A0A2J7PYW8</accession>
<dbReference type="OrthoDB" id="6430908at2759"/>
<evidence type="ECO:0000256" key="9">
    <source>
        <dbReference type="SAM" id="Phobius"/>
    </source>
</evidence>
<dbReference type="PANTHER" id="PTHR42643">
    <property type="entry name" value="IONOTROPIC RECEPTOR 20A-RELATED"/>
    <property type="match status" value="1"/>
</dbReference>
<dbReference type="InterPro" id="IPR001320">
    <property type="entry name" value="Iontro_rcpt_C"/>
</dbReference>
<keyword evidence="4 9" id="KW-0812">Transmembrane</keyword>
<dbReference type="Gene3D" id="1.10.287.70">
    <property type="match status" value="1"/>
</dbReference>
<feature type="transmembrane region" description="Helical" evidence="9">
    <location>
        <begin position="306"/>
        <end position="327"/>
    </location>
</feature>
<proteinExistence type="inferred from homology"/>
<evidence type="ECO:0000313" key="12">
    <source>
        <dbReference type="Proteomes" id="UP000235965"/>
    </source>
</evidence>
<feature type="transmembrane region" description="Helical" evidence="9">
    <location>
        <begin position="562"/>
        <end position="582"/>
    </location>
</feature>
<evidence type="ECO:0000256" key="6">
    <source>
        <dbReference type="ARBA" id="ARBA00023136"/>
    </source>
</evidence>
<dbReference type="SUPFAM" id="SSF53850">
    <property type="entry name" value="Periplasmic binding protein-like II"/>
    <property type="match status" value="1"/>
</dbReference>
<comment type="similarity">
    <text evidence="2">Belongs to the glutamate-gated ion channel (TC 1.A.10.1) family.</text>
</comment>
<evidence type="ECO:0000259" key="10">
    <source>
        <dbReference type="Pfam" id="PF00060"/>
    </source>
</evidence>
<feature type="transmembrane region" description="Helical" evidence="9">
    <location>
        <begin position="370"/>
        <end position="390"/>
    </location>
</feature>
<dbReference type="InParanoid" id="A0A2J7PYW8"/>
<dbReference type="Proteomes" id="UP000235965">
    <property type="component" value="Unassembled WGS sequence"/>
</dbReference>
<evidence type="ECO:0000256" key="4">
    <source>
        <dbReference type="ARBA" id="ARBA00022692"/>
    </source>
</evidence>
<organism evidence="11 12">
    <name type="scientific">Cryptotermes secundus</name>
    <dbReference type="NCBI Taxonomy" id="105785"/>
    <lineage>
        <taxon>Eukaryota</taxon>
        <taxon>Metazoa</taxon>
        <taxon>Ecdysozoa</taxon>
        <taxon>Arthropoda</taxon>
        <taxon>Hexapoda</taxon>
        <taxon>Insecta</taxon>
        <taxon>Pterygota</taxon>
        <taxon>Neoptera</taxon>
        <taxon>Polyneoptera</taxon>
        <taxon>Dictyoptera</taxon>
        <taxon>Blattodea</taxon>
        <taxon>Blattoidea</taxon>
        <taxon>Termitoidae</taxon>
        <taxon>Kalotermitidae</taxon>
        <taxon>Cryptotermitinae</taxon>
        <taxon>Cryptotermes</taxon>
    </lineage>
</organism>
<dbReference type="GO" id="GO:0005886">
    <property type="term" value="C:plasma membrane"/>
    <property type="evidence" value="ECO:0007669"/>
    <property type="project" value="UniProtKB-SubCell"/>
</dbReference>
<evidence type="ECO:0000256" key="5">
    <source>
        <dbReference type="ARBA" id="ARBA00022989"/>
    </source>
</evidence>
<keyword evidence="5 9" id="KW-1133">Transmembrane helix</keyword>
<comment type="subcellular location">
    <subcellularLocation>
        <location evidence="1">Cell membrane</location>
        <topology evidence="1">Multi-pass membrane protein</topology>
    </subcellularLocation>
</comment>
<evidence type="ECO:0000256" key="2">
    <source>
        <dbReference type="ARBA" id="ARBA00008685"/>
    </source>
</evidence>
<dbReference type="AlphaFoldDB" id="A0A2J7PYW8"/>
<evidence type="ECO:0000256" key="7">
    <source>
        <dbReference type="ARBA" id="ARBA00023170"/>
    </source>
</evidence>
<dbReference type="PANTHER" id="PTHR42643:SF24">
    <property type="entry name" value="IONOTROPIC RECEPTOR 60A"/>
    <property type="match status" value="1"/>
</dbReference>
<keyword evidence="6 9" id="KW-0472">Membrane</keyword>